<sequence>MNPSDSYEVRTPEQDSPMAGEGGSRIWGIMKGTAKFASREFERFIDTMGFNTVADSSRFTSPSGLRSEIRSNGYDRERCHSIQQATSALQDMMNQAKELDETRHSTSQRPLQRQQQQQPRLLNNDPLDTTYSASGPRTPMQKNPDSDNDDRIKLLERRIEMLQGVVDKLVGPDKVEPIRAPSRSAARLATPSPDLSPRPEEMVSRHTHRSPSPQPLSMAPPVAAPSPTAAPSPVVAASSSPQKISTISYSARETPRTPPPRRALSPLRQRTPLRVTKQARPSQTIKVMPFVEELNRALSKKASPPALTPRPVGAPKLTHIPSQHYDVQQEINEMIPKVQLRRTEMIPGPDGTLQRNKVWTEIYDRKRLYRYKRSHDLTEDSPSEHGSSEPTDKKPRF</sequence>
<dbReference type="EMBL" id="MCGN01000002">
    <property type="protein sequence ID" value="ORZ00293.1"/>
    <property type="molecule type" value="Genomic_DNA"/>
</dbReference>
<organism evidence="2 3">
    <name type="scientific">Syncephalastrum racemosum</name>
    <name type="common">Filamentous fungus</name>
    <dbReference type="NCBI Taxonomy" id="13706"/>
    <lineage>
        <taxon>Eukaryota</taxon>
        <taxon>Fungi</taxon>
        <taxon>Fungi incertae sedis</taxon>
        <taxon>Mucoromycota</taxon>
        <taxon>Mucoromycotina</taxon>
        <taxon>Mucoromycetes</taxon>
        <taxon>Mucorales</taxon>
        <taxon>Syncephalastraceae</taxon>
        <taxon>Syncephalastrum</taxon>
    </lineage>
</organism>
<protein>
    <submittedName>
        <fullName evidence="2">Uncharacterized protein</fullName>
    </submittedName>
</protein>
<feature type="region of interest" description="Disordered" evidence="1">
    <location>
        <begin position="98"/>
        <end position="149"/>
    </location>
</feature>
<evidence type="ECO:0000313" key="2">
    <source>
        <dbReference type="EMBL" id="ORZ00293.1"/>
    </source>
</evidence>
<feature type="compositionally biased region" description="Polar residues" evidence="1">
    <location>
        <begin position="54"/>
        <end position="64"/>
    </location>
</feature>
<feature type="region of interest" description="Disordered" evidence="1">
    <location>
        <begin position="54"/>
        <end position="76"/>
    </location>
</feature>
<feature type="region of interest" description="Disordered" evidence="1">
    <location>
        <begin position="374"/>
        <end position="397"/>
    </location>
</feature>
<feature type="compositionally biased region" description="Polar residues" evidence="1">
    <location>
        <begin position="126"/>
        <end position="143"/>
    </location>
</feature>
<dbReference type="Proteomes" id="UP000242180">
    <property type="component" value="Unassembled WGS sequence"/>
</dbReference>
<evidence type="ECO:0000256" key="1">
    <source>
        <dbReference type="SAM" id="MobiDB-lite"/>
    </source>
</evidence>
<proteinExistence type="predicted"/>
<feature type="region of interest" description="Disordered" evidence="1">
    <location>
        <begin position="175"/>
        <end position="241"/>
    </location>
</feature>
<feature type="compositionally biased region" description="Basic and acidic residues" evidence="1">
    <location>
        <begin position="67"/>
        <end position="76"/>
    </location>
</feature>
<dbReference type="InParanoid" id="A0A1X2HLN2"/>
<evidence type="ECO:0000313" key="3">
    <source>
        <dbReference type="Proteomes" id="UP000242180"/>
    </source>
</evidence>
<reference evidence="2 3" key="1">
    <citation type="submission" date="2016-07" db="EMBL/GenBank/DDBJ databases">
        <title>Pervasive Adenine N6-methylation of Active Genes in Fungi.</title>
        <authorList>
            <consortium name="DOE Joint Genome Institute"/>
            <person name="Mondo S.J."/>
            <person name="Dannebaum R.O."/>
            <person name="Kuo R.C."/>
            <person name="Labutti K."/>
            <person name="Haridas S."/>
            <person name="Kuo A."/>
            <person name="Salamov A."/>
            <person name="Ahrendt S.R."/>
            <person name="Lipzen A."/>
            <person name="Sullivan W."/>
            <person name="Andreopoulos W.B."/>
            <person name="Clum A."/>
            <person name="Lindquist E."/>
            <person name="Daum C."/>
            <person name="Ramamoorthy G.K."/>
            <person name="Gryganskyi A."/>
            <person name="Culley D."/>
            <person name="Magnuson J.K."/>
            <person name="James T.Y."/>
            <person name="O'Malley M.A."/>
            <person name="Stajich J.E."/>
            <person name="Spatafora J.W."/>
            <person name="Visel A."/>
            <person name="Grigoriev I.V."/>
        </authorList>
    </citation>
    <scope>NUCLEOTIDE SEQUENCE [LARGE SCALE GENOMIC DNA]</scope>
    <source>
        <strain evidence="2 3">NRRL 2496</strain>
    </source>
</reference>
<name>A0A1X2HLN2_SYNRA</name>
<feature type="region of interest" description="Disordered" evidence="1">
    <location>
        <begin position="1"/>
        <end position="24"/>
    </location>
</feature>
<feature type="compositionally biased region" description="Low complexity" evidence="1">
    <location>
        <begin position="108"/>
        <end position="122"/>
    </location>
</feature>
<dbReference type="OrthoDB" id="2286114at2759"/>
<accession>A0A1X2HLN2</accession>
<dbReference type="AlphaFoldDB" id="A0A1X2HLN2"/>
<comment type="caution">
    <text evidence="2">The sequence shown here is derived from an EMBL/GenBank/DDBJ whole genome shotgun (WGS) entry which is preliminary data.</text>
</comment>
<keyword evidence="3" id="KW-1185">Reference proteome</keyword>
<gene>
    <name evidence="2" type="ORF">BCR43DRAFT_521342</name>
</gene>
<feature type="compositionally biased region" description="Low complexity" evidence="1">
    <location>
        <begin position="231"/>
        <end position="241"/>
    </location>
</feature>